<feature type="transmembrane region" description="Helical" evidence="6">
    <location>
        <begin position="90"/>
        <end position="115"/>
    </location>
</feature>
<evidence type="ECO:0000256" key="2">
    <source>
        <dbReference type="ARBA" id="ARBA00007362"/>
    </source>
</evidence>
<organism evidence="8 9">
    <name type="scientific">Ruminococcus gauvreauii</name>
    <dbReference type="NCBI Taxonomy" id="438033"/>
    <lineage>
        <taxon>Bacteria</taxon>
        <taxon>Bacillati</taxon>
        <taxon>Bacillota</taxon>
        <taxon>Clostridia</taxon>
        <taxon>Eubacteriales</taxon>
        <taxon>Oscillospiraceae</taxon>
        <taxon>Ruminococcus</taxon>
    </lineage>
</organism>
<evidence type="ECO:0000256" key="3">
    <source>
        <dbReference type="ARBA" id="ARBA00022692"/>
    </source>
</evidence>
<feature type="transmembrane region" description="Helical" evidence="6">
    <location>
        <begin position="213"/>
        <end position="232"/>
    </location>
</feature>
<evidence type="ECO:0000259" key="7">
    <source>
        <dbReference type="Pfam" id="PF00892"/>
    </source>
</evidence>
<feature type="transmembrane region" description="Helical" evidence="6">
    <location>
        <begin position="239"/>
        <end position="259"/>
    </location>
</feature>
<keyword evidence="5 6" id="KW-0472">Membrane</keyword>
<dbReference type="InterPro" id="IPR000620">
    <property type="entry name" value="EamA_dom"/>
</dbReference>
<keyword evidence="9" id="KW-1185">Reference proteome</keyword>
<dbReference type="PANTHER" id="PTHR32322:SF2">
    <property type="entry name" value="EAMA DOMAIN-CONTAINING PROTEIN"/>
    <property type="match status" value="1"/>
</dbReference>
<proteinExistence type="inferred from homology"/>
<keyword evidence="3 6" id="KW-0812">Transmembrane</keyword>
<dbReference type="PANTHER" id="PTHR32322">
    <property type="entry name" value="INNER MEMBRANE TRANSPORTER"/>
    <property type="match status" value="1"/>
</dbReference>
<evidence type="ECO:0000256" key="6">
    <source>
        <dbReference type="SAM" id="Phobius"/>
    </source>
</evidence>
<dbReference type="RefSeq" id="WP_044983283.1">
    <property type="nucleotide sequence ID" value="NZ_CABLBR010000015.1"/>
</dbReference>
<dbReference type="SUPFAM" id="SSF103481">
    <property type="entry name" value="Multidrug resistance efflux transporter EmrE"/>
    <property type="match status" value="2"/>
</dbReference>
<sequence length="302" mass="32603">MKKHKNSLAFYIVGILMGSTQGVVASFIDLNSYEIVLLRSVIGGVFVAVLFFGTGHRISEYRNKRDVFFITLSGTSMAVNWLLLYEAFTLIGVSVATIINFCAPIIVVVLSPLIFRERLTLRKLLALALAVTGVFLISGQAVSHGLSVRGLLLALCAMVMNAAMVIFNKLSRETKGIDNAALQLVVAPIAVLLFFAVRGGFHFQIQMGDWIPILWVGIVSTALSNLLFFSTIGRLPAQTVSLCGYLEPASAAVLAAVILKETMTPVQILGAALIVGGAVWGEGLYRKFMPCERTGNGESLFK</sequence>
<dbReference type="EMBL" id="CP102290">
    <property type="protein sequence ID" value="UWP61418.1"/>
    <property type="molecule type" value="Genomic_DNA"/>
</dbReference>
<feature type="transmembrane region" description="Helical" evidence="6">
    <location>
        <begin position="265"/>
        <end position="285"/>
    </location>
</feature>
<evidence type="ECO:0000256" key="4">
    <source>
        <dbReference type="ARBA" id="ARBA00022989"/>
    </source>
</evidence>
<feature type="transmembrane region" description="Helical" evidence="6">
    <location>
        <begin position="35"/>
        <end position="55"/>
    </location>
</feature>
<feature type="domain" description="EamA" evidence="7">
    <location>
        <begin position="149"/>
        <end position="279"/>
    </location>
</feature>
<evidence type="ECO:0000313" key="9">
    <source>
        <dbReference type="Proteomes" id="UP001060164"/>
    </source>
</evidence>
<accession>A0ABY5VNH4</accession>
<feature type="domain" description="EamA" evidence="7">
    <location>
        <begin position="12"/>
        <end position="138"/>
    </location>
</feature>
<reference evidence="8" key="1">
    <citation type="journal article" date="2022" name="Cell">
        <title>Design, construction, and in vivo augmentation of a complex gut microbiome.</title>
        <authorList>
            <person name="Cheng A.G."/>
            <person name="Ho P.Y."/>
            <person name="Aranda-Diaz A."/>
            <person name="Jain S."/>
            <person name="Yu F.B."/>
            <person name="Meng X."/>
            <person name="Wang M."/>
            <person name="Iakiviak M."/>
            <person name="Nagashima K."/>
            <person name="Zhao A."/>
            <person name="Murugkar P."/>
            <person name="Patil A."/>
            <person name="Atabakhsh K."/>
            <person name="Weakley A."/>
            <person name="Yan J."/>
            <person name="Brumbaugh A.R."/>
            <person name="Higginbottom S."/>
            <person name="Dimas A."/>
            <person name="Shiver A.L."/>
            <person name="Deutschbauer A."/>
            <person name="Neff N."/>
            <person name="Sonnenburg J.L."/>
            <person name="Huang K.C."/>
            <person name="Fischbach M.A."/>
        </authorList>
    </citation>
    <scope>NUCLEOTIDE SEQUENCE</scope>
    <source>
        <strain evidence="8">DSM 19829</strain>
    </source>
</reference>
<feature type="transmembrane region" description="Helical" evidence="6">
    <location>
        <begin position="67"/>
        <end position="84"/>
    </location>
</feature>
<feature type="transmembrane region" description="Helical" evidence="6">
    <location>
        <begin position="180"/>
        <end position="201"/>
    </location>
</feature>
<dbReference type="InterPro" id="IPR050638">
    <property type="entry name" value="AA-Vitamin_Transporters"/>
</dbReference>
<comment type="similarity">
    <text evidence="2">Belongs to the EamA transporter family.</text>
</comment>
<evidence type="ECO:0000256" key="5">
    <source>
        <dbReference type="ARBA" id="ARBA00023136"/>
    </source>
</evidence>
<keyword evidence="4 6" id="KW-1133">Transmembrane helix</keyword>
<dbReference type="Pfam" id="PF00892">
    <property type="entry name" value="EamA"/>
    <property type="match status" value="2"/>
</dbReference>
<gene>
    <name evidence="8" type="ORF">NQ502_13895</name>
</gene>
<evidence type="ECO:0000313" key="8">
    <source>
        <dbReference type="EMBL" id="UWP61418.1"/>
    </source>
</evidence>
<protein>
    <submittedName>
        <fullName evidence="8">DMT family transporter</fullName>
    </submittedName>
</protein>
<feature type="transmembrane region" description="Helical" evidence="6">
    <location>
        <begin position="124"/>
        <end position="142"/>
    </location>
</feature>
<comment type="subcellular location">
    <subcellularLocation>
        <location evidence="1">Membrane</location>
        <topology evidence="1">Multi-pass membrane protein</topology>
    </subcellularLocation>
</comment>
<dbReference type="InterPro" id="IPR037185">
    <property type="entry name" value="EmrE-like"/>
</dbReference>
<dbReference type="Gene3D" id="1.10.3730.20">
    <property type="match status" value="2"/>
</dbReference>
<name>A0ABY5VNH4_9FIRM</name>
<evidence type="ECO:0000256" key="1">
    <source>
        <dbReference type="ARBA" id="ARBA00004141"/>
    </source>
</evidence>
<dbReference type="Proteomes" id="UP001060164">
    <property type="component" value="Chromosome"/>
</dbReference>
<feature type="transmembrane region" description="Helical" evidence="6">
    <location>
        <begin position="148"/>
        <end position="168"/>
    </location>
</feature>